<dbReference type="GO" id="GO:0003700">
    <property type="term" value="F:DNA-binding transcription factor activity"/>
    <property type="evidence" value="ECO:0007669"/>
    <property type="project" value="InterPro"/>
</dbReference>
<keyword evidence="3" id="KW-1185">Reference proteome</keyword>
<dbReference type="AlphaFoldDB" id="A0A075JJU2"/>
<dbReference type="SUPFAM" id="SSF46785">
    <property type="entry name" value="Winged helix' DNA-binding domain"/>
    <property type="match status" value="1"/>
</dbReference>
<accession>A0A075JJU2</accession>
<dbReference type="Proteomes" id="UP000027986">
    <property type="component" value="Chromosome"/>
</dbReference>
<dbReference type="GeneID" id="41841863"/>
<reference evidence="2 3" key="1">
    <citation type="submission" date="2014-07" db="EMBL/GenBank/DDBJ databases">
        <title>Genome Sequencing of Dermacoccus nishinomiyaensis.</title>
        <authorList>
            <person name="Hong K.W."/>
            <person name="Chan K.G."/>
        </authorList>
    </citation>
    <scope>NUCLEOTIDE SEQUENCE [LARGE SCALE GENOMIC DNA]</scope>
    <source>
        <strain evidence="2 3">M25</strain>
    </source>
</reference>
<dbReference type="PANTHER" id="PTHR33164">
    <property type="entry name" value="TRANSCRIPTIONAL REGULATOR, MARR FAMILY"/>
    <property type="match status" value="1"/>
</dbReference>
<evidence type="ECO:0000259" key="1">
    <source>
        <dbReference type="PROSITE" id="PS50995"/>
    </source>
</evidence>
<dbReference type="PANTHER" id="PTHR33164:SF99">
    <property type="entry name" value="MARR FAMILY REGULATORY PROTEIN"/>
    <property type="match status" value="1"/>
</dbReference>
<dbReference type="EMBL" id="CP008889">
    <property type="protein sequence ID" value="AIF41592.1"/>
    <property type="molecule type" value="Genomic_DNA"/>
</dbReference>
<dbReference type="Pfam" id="PF12802">
    <property type="entry name" value="MarR_2"/>
    <property type="match status" value="1"/>
</dbReference>
<proteinExistence type="predicted"/>
<dbReference type="InterPro" id="IPR036388">
    <property type="entry name" value="WH-like_DNA-bd_sf"/>
</dbReference>
<dbReference type="KEGG" id="dni:HX89_12355"/>
<gene>
    <name evidence="2" type="ORF">HX89_12355</name>
</gene>
<dbReference type="InterPro" id="IPR036390">
    <property type="entry name" value="WH_DNA-bd_sf"/>
</dbReference>
<dbReference type="Gene3D" id="1.10.10.10">
    <property type="entry name" value="Winged helix-like DNA-binding domain superfamily/Winged helix DNA-binding domain"/>
    <property type="match status" value="1"/>
</dbReference>
<sequence length="155" mass="17329">MRGGETAWLSESEQAAWRHYLRGARALETALDRELLAHGMSLAEYEILSMLSESEGRRLRMSALAAIVVQSRSRLTHTANRLERRGWVERQPCLDDSRGVELVLTEDGLQALHEAAKVHVASVRAFMVDVMPARQFASLGDAMRRVGEAVEASER</sequence>
<evidence type="ECO:0000313" key="3">
    <source>
        <dbReference type="Proteomes" id="UP000027986"/>
    </source>
</evidence>
<dbReference type="InterPro" id="IPR039422">
    <property type="entry name" value="MarR/SlyA-like"/>
</dbReference>
<dbReference type="HOGENOM" id="CLU_083287_2_2_11"/>
<dbReference type="eggNOG" id="COG1846">
    <property type="taxonomic scope" value="Bacteria"/>
</dbReference>
<dbReference type="RefSeq" id="WP_038569437.1">
    <property type="nucleotide sequence ID" value="NZ_CAKZHM010000005.1"/>
</dbReference>
<dbReference type="PRINTS" id="PR00598">
    <property type="entry name" value="HTHMARR"/>
</dbReference>
<dbReference type="SMART" id="SM00347">
    <property type="entry name" value="HTH_MARR"/>
    <property type="match status" value="1"/>
</dbReference>
<dbReference type="GO" id="GO:0006950">
    <property type="term" value="P:response to stress"/>
    <property type="evidence" value="ECO:0007669"/>
    <property type="project" value="TreeGrafter"/>
</dbReference>
<evidence type="ECO:0000313" key="2">
    <source>
        <dbReference type="EMBL" id="AIF41592.1"/>
    </source>
</evidence>
<organism evidence="2 3">
    <name type="scientific">Dermacoccus nishinomiyaensis</name>
    <dbReference type="NCBI Taxonomy" id="1274"/>
    <lineage>
        <taxon>Bacteria</taxon>
        <taxon>Bacillati</taxon>
        <taxon>Actinomycetota</taxon>
        <taxon>Actinomycetes</taxon>
        <taxon>Micrococcales</taxon>
        <taxon>Dermacoccaceae</taxon>
        <taxon>Dermacoccus</taxon>
    </lineage>
</organism>
<name>A0A075JJU2_9MICO</name>
<feature type="domain" description="HTH marR-type" evidence="1">
    <location>
        <begin position="13"/>
        <end position="148"/>
    </location>
</feature>
<protein>
    <submittedName>
        <fullName evidence="2">Transcriptional regulator</fullName>
    </submittedName>
</protein>
<dbReference type="InterPro" id="IPR000835">
    <property type="entry name" value="HTH_MarR-typ"/>
</dbReference>
<dbReference type="PROSITE" id="PS50995">
    <property type="entry name" value="HTH_MARR_2"/>
    <property type="match status" value="1"/>
</dbReference>
<dbReference type="OrthoDB" id="8635520at2"/>